<feature type="compositionally biased region" description="Polar residues" evidence="1">
    <location>
        <begin position="457"/>
        <end position="467"/>
    </location>
</feature>
<protein>
    <recommendedName>
        <fullName evidence="4">Glucoamylase</fullName>
    </recommendedName>
</protein>
<feature type="compositionally biased region" description="Polar residues" evidence="1">
    <location>
        <begin position="1086"/>
        <end position="1105"/>
    </location>
</feature>
<feature type="compositionally biased region" description="Basic residues" evidence="1">
    <location>
        <begin position="1"/>
        <end position="11"/>
    </location>
</feature>
<feature type="compositionally biased region" description="Polar residues" evidence="1">
    <location>
        <begin position="305"/>
        <end position="322"/>
    </location>
</feature>
<feature type="region of interest" description="Disordered" evidence="1">
    <location>
        <begin position="1"/>
        <end position="216"/>
    </location>
</feature>
<dbReference type="RefSeq" id="XP_066614036.1">
    <property type="nucleotide sequence ID" value="XM_066757652.1"/>
</dbReference>
<feature type="compositionally biased region" description="Basic and acidic residues" evidence="1">
    <location>
        <begin position="144"/>
        <end position="157"/>
    </location>
</feature>
<feature type="region of interest" description="Disordered" evidence="1">
    <location>
        <begin position="979"/>
        <end position="1175"/>
    </location>
</feature>
<feature type="compositionally biased region" description="Basic and acidic residues" evidence="1">
    <location>
        <begin position="1141"/>
        <end position="1165"/>
    </location>
</feature>
<name>A0ABR3BSC9_9TREE</name>
<evidence type="ECO:0008006" key="4">
    <source>
        <dbReference type="Google" id="ProtNLM"/>
    </source>
</evidence>
<accession>A0ABR3BSC9</accession>
<sequence length="1472" mass="158534">MGILTRIRRRSSLAAQTQHLSSSSPLASQPVPSSTLSTPAIAPDSTSIGSMGSRIPKKPWKKKHGEGSLNGSSNKKGKRKTKGENDEVLGGPKYGDFPTSLGPTSSPSVINAPTAHTDGPSSQLSLSPPGNGSLAGGSNSVPDSSKKIEKRRSEASEIIRPSSGILKQDGGILGKLNFEDEGDRKRKMSNSSWMKDVEGLASSGSPSERQNASISNFIHPLESSLVVTSSSRAITPDPNSDQRQPLVSTASGGSKREEDPVEILESAEKKHRFWKSKGKSNRHSRVMSDSFQLDRSESPIPGKIPSSSTGPDLASISRNSVDLDQPHPQQLRRPSSSFFSNPFHRSSSRASEIPLAVEDGSFQLKGFRHVSGMSDVEGAGQLEGYLSHVKRESVAVLNIELPAAFTAPNSPVAYTSPKPTAIPLSRPASVTHSLTSVDDMVSPNRVSVAAFKKGLRRQSNGPMSTMSDMGHGTPVSGSGDEDEDVPLGKRIVSQPLPRPTSSPSLSYIRDLSLSSQEGIASNLMLKQLEKQTSEKEVSSQEPLAFQAKAYSRTSSGFVVKSRSPMASNQDLLSSPVSSLNSLAAGFPVSLDPKVLTSTAPARTPSANVGVINLNEALPPSTDNKELLTDGYFSAGAPSSDQVMQRIQEFPPPIISQTTEELTKVAIPPPLSTSQQPSVTSIPKLSTYVQSSISPPKQPTPPPAQHIDVPQASHDISPTLFGLNLPLPPDQMPDTPPKVPVPLSELPRGPGSSSEGPASPSTQRRRMSLFEEPMKYLSGLWVTSPSGEDGFDPVFAINSGDEPQSPTRLNRPDITSWYAPQDLPKRQTSVSPPPLSPAGRIRSPLSERLAGVATSAISTTKPGRGLQKPVMEKLKTSVEDLSPSDNHKSPVSDFTEASISQSGPRPFSSFIKPGPVQSKLATDESESDTEGGASVSTHQRQVSRTVSLASQQSVRRIPGGPRQPMRQSRIVSLPITNSHLAQKSHEHRRHAEKDANEDEPLAKIKHRSSKSSLTTATAAKFPSYGQASLPTPPTSVTNTSISSSSPQERRKPLIEFGPAAPGQSMMTPRPHDSVLSAPSSPFDKFSTPFTDSMTTSGKGSLPSPISAQVRFDSPERKRPSGIPRKTMSPETSKGNVNGNVIEVHDERQRQQNDEENSDSRQRRRSDGALQHLSPYDPPVQARMGMQGMPNQQDMSSEAFLTWQKHQWQMHYLTAAYRASEEEWQRQSSVSMSINNHPSTQSAPFPMQHMHMFPPNMNMNMVNMGMGMPMGYGYPAFPQFQGHMFNSYLDMPQMQNQTGGGGGYSYGTGTQSVFGGGFGPPPAIPSAVPSAIPSQQRQHNPQRRASSDQQGAQYTNPPHSHRRQDDPHSTKGRSASALGMHSTANSSPTMSKRPSSVFKGLLGEREKVELQQEMARQAQEKLDKQNQWSKERARGEATEGRSPPPPSSWSRVTGDLSDCATPRKPSRSGTTVAN</sequence>
<feature type="region of interest" description="Disordered" evidence="1">
    <location>
        <begin position="796"/>
        <end position="966"/>
    </location>
</feature>
<dbReference type="Proteomes" id="UP000054399">
    <property type="component" value="Unassembled WGS sequence"/>
</dbReference>
<proteinExistence type="predicted"/>
<feature type="compositionally biased region" description="Low complexity" evidence="1">
    <location>
        <begin position="332"/>
        <end position="349"/>
    </location>
</feature>
<feature type="compositionally biased region" description="Low complexity" evidence="1">
    <location>
        <begin position="1323"/>
        <end position="1332"/>
    </location>
</feature>
<comment type="caution">
    <text evidence="2">The sequence shown here is derived from an EMBL/GenBank/DDBJ whole genome shotgun (WGS) entry which is preliminary data.</text>
</comment>
<organism evidence="2 3">
    <name type="scientific">Cryptococcus tetragattii IND107</name>
    <dbReference type="NCBI Taxonomy" id="1296105"/>
    <lineage>
        <taxon>Eukaryota</taxon>
        <taxon>Fungi</taxon>
        <taxon>Dikarya</taxon>
        <taxon>Basidiomycota</taxon>
        <taxon>Agaricomycotina</taxon>
        <taxon>Tremellomycetes</taxon>
        <taxon>Tremellales</taxon>
        <taxon>Cryptococcaceae</taxon>
        <taxon>Cryptococcus</taxon>
        <taxon>Cryptococcus gattii species complex</taxon>
    </lineage>
</organism>
<feature type="compositionally biased region" description="Low complexity" evidence="1">
    <location>
        <begin position="741"/>
        <end position="760"/>
    </location>
</feature>
<dbReference type="GeneID" id="91990007"/>
<feature type="compositionally biased region" description="Basic residues" evidence="1">
    <location>
        <begin position="55"/>
        <end position="64"/>
    </location>
</feature>
<reference evidence="2 3" key="2">
    <citation type="submission" date="2024-01" db="EMBL/GenBank/DDBJ databases">
        <title>Comparative genomics of Cryptococcus and Kwoniella reveals pathogenesis evolution and contrasting modes of karyotype evolution via chromosome fusion or intercentromeric recombination.</title>
        <authorList>
            <person name="Coelho M.A."/>
            <person name="David-Palma M."/>
            <person name="Shea T."/>
            <person name="Bowers K."/>
            <person name="Mcginley-Smith S."/>
            <person name="Mohammad A.W."/>
            <person name="Gnirke A."/>
            <person name="Yurkov A.M."/>
            <person name="Nowrousian M."/>
            <person name="Sun S."/>
            <person name="Cuomo C.A."/>
            <person name="Heitman J."/>
        </authorList>
    </citation>
    <scope>NUCLEOTIDE SEQUENCE [LARGE SCALE GENOMIC DNA]</scope>
    <source>
        <strain evidence="2 3">IND107</strain>
    </source>
</reference>
<feature type="compositionally biased region" description="Polar residues" evidence="1">
    <location>
        <begin position="228"/>
        <end position="252"/>
    </location>
</feature>
<feature type="compositionally biased region" description="Basic and acidic residues" evidence="1">
    <location>
        <begin position="1416"/>
        <end position="1437"/>
    </location>
</feature>
<dbReference type="EMBL" id="ATAM02000005">
    <property type="protein sequence ID" value="KAL0249849.1"/>
    <property type="molecule type" value="Genomic_DNA"/>
</dbReference>
<evidence type="ECO:0000256" key="1">
    <source>
        <dbReference type="SAM" id="MobiDB-lite"/>
    </source>
</evidence>
<feature type="compositionally biased region" description="Low complexity" evidence="1">
    <location>
        <begin position="1009"/>
        <end position="1019"/>
    </location>
</feature>
<feature type="compositionally biased region" description="Basic residues" evidence="1">
    <location>
        <begin position="269"/>
        <end position="285"/>
    </location>
</feature>
<feature type="compositionally biased region" description="Polar residues" evidence="1">
    <location>
        <begin position="101"/>
        <end position="111"/>
    </location>
</feature>
<feature type="region of interest" description="Disordered" evidence="1">
    <location>
        <begin position="1310"/>
        <end position="1393"/>
    </location>
</feature>
<evidence type="ECO:0000313" key="3">
    <source>
        <dbReference type="Proteomes" id="UP000054399"/>
    </source>
</evidence>
<feature type="region of interest" description="Disordered" evidence="1">
    <location>
        <begin position="457"/>
        <end position="484"/>
    </location>
</feature>
<gene>
    <name evidence="2" type="ORF">I308_103151</name>
</gene>
<feature type="compositionally biased region" description="Polar residues" evidence="1">
    <location>
        <begin position="1380"/>
        <end position="1392"/>
    </location>
</feature>
<feature type="compositionally biased region" description="Polar residues" evidence="1">
    <location>
        <begin position="13"/>
        <end position="50"/>
    </location>
</feature>
<keyword evidence="3" id="KW-1185">Reference proteome</keyword>
<feature type="compositionally biased region" description="Low complexity" evidence="1">
    <location>
        <begin position="119"/>
        <end position="140"/>
    </location>
</feature>
<feature type="region of interest" description="Disordered" evidence="1">
    <location>
        <begin position="687"/>
        <end position="763"/>
    </location>
</feature>
<evidence type="ECO:0000313" key="2">
    <source>
        <dbReference type="EMBL" id="KAL0249849.1"/>
    </source>
</evidence>
<feature type="compositionally biased region" description="Polar residues" evidence="1">
    <location>
        <begin position="1127"/>
        <end position="1137"/>
    </location>
</feature>
<feature type="compositionally biased region" description="Pro residues" evidence="1">
    <location>
        <begin position="725"/>
        <end position="739"/>
    </location>
</feature>
<feature type="region of interest" description="Disordered" evidence="1">
    <location>
        <begin position="1407"/>
        <end position="1472"/>
    </location>
</feature>
<reference evidence="3" key="1">
    <citation type="submission" date="2015-01" db="EMBL/GenBank/DDBJ databases">
        <title>The Genome Sequence of Cryptococcus gattii MMRL2647.</title>
        <authorList>
            <consortium name="The Broad Institute Genomics Platform"/>
            <person name="Cuomo C."/>
            <person name="Litvintseva A."/>
            <person name="Chen Y."/>
            <person name="Heitman J."/>
            <person name="Sun S."/>
            <person name="Springer D."/>
            <person name="Dromer F."/>
            <person name="Young S."/>
            <person name="Zeng Q."/>
            <person name="Gargeya S."/>
            <person name="Abouelleil A."/>
            <person name="Alvarado L."/>
            <person name="Chapman S.B."/>
            <person name="Gainer-Dewar J."/>
            <person name="Goldberg J."/>
            <person name="Griggs A."/>
            <person name="Gujja S."/>
            <person name="Hansen M."/>
            <person name="Howarth C."/>
            <person name="Imamovic A."/>
            <person name="Larimer J."/>
            <person name="Murphy C."/>
            <person name="Naylor J."/>
            <person name="Pearson M."/>
            <person name="Priest M."/>
            <person name="Roberts A."/>
            <person name="Saif S."/>
            <person name="Shea T."/>
            <person name="Sykes S."/>
            <person name="Wortman J."/>
            <person name="Nusbaum C."/>
            <person name="Birren B."/>
        </authorList>
    </citation>
    <scope>NUCLEOTIDE SEQUENCE [LARGE SCALE GENOMIC DNA]</scope>
    <source>
        <strain evidence="3">IND107</strain>
    </source>
</reference>
<feature type="compositionally biased region" description="Polar residues" evidence="1">
    <location>
        <begin position="1333"/>
        <end position="1356"/>
    </location>
</feature>
<feature type="compositionally biased region" description="Low complexity" evidence="1">
    <location>
        <begin position="1033"/>
        <end position="1045"/>
    </location>
</feature>
<feature type="region of interest" description="Disordered" evidence="1">
    <location>
        <begin position="228"/>
        <end position="352"/>
    </location>
</feature>
<feature type="compositionally biased region" description="Polar residues" evidence="1">
    <location>
        <begin position="933"/>
        <end position="953"/>
    </location>
</feature>
<feature type="compositionally biased region" description="Polar residues" evidence="1">
    <location>
        <begin position="202"/>
        <end position="216"/>
    </location>
</feature>